<reference evidence="7 8" key="1">
    <citation type="submission" date="2020-08" db="EMBL/GenBank/DDBJ databases">
        <title>A Genomic Blueprint of the Chicken Gut Microbiome.</title>
        <authorList>
            <person name="Gilroy R."/>
            <person name="Ravi A."/>
            <person name="Getino M."/>
            <person name="Pursley I."/>
            <person name="Horton D.L."/>
            <person name="Alikhan N.-F."/>
            <person name="Baker D."/>
            <person name="Gharbi K."/>
            <person name="Hall N."/>
            <person name="Watson M."/>
            <person name="Adriaenssens E.M."/>
            <person name="Foster-Nyarko E."/>
            <person name="Jarju S."/>
            <person name="Secka A."/>
            <person name="Antonio M."/>
            <person name="Oren A."/>
            <person name="Chaudhuri R."/>
            <person name="La Ragione R.M."/>
            <person name="Hildebrand F."/>
            <person name="Pallen M.J."/>
        </authorList>
    </citation>
    <scope>NUCLEOTIDE SEQUENCE [LARGE SCALE GENOMIC DNA]</scope>
    <source>
        <strain evidence="7 8">Sa1BUA1</strain>
    </source>
</reference>
<dbReference type="EMBL" id="JACSPO010000005">
    <property type="protein sequence ID" value="MBD8062724.1"/>
    <property type="molecule type" value="Genomic_DNA"/>
</dbReference>
<gene>
    <name evidence="7" type="ORF">H9624_10335</name>
</gene>
<dbReference type="InterPro" id="IPR043129">
    <property type="entry name" value="ATPase_NBD"/>
</dbReference>
<dbReference type="Proteomes" id="UP000661894">
    <property type="component" value="Unassembled WGS sequence"/>
</dbReference>
<dbReference type="Pfam" id="PF00370">
    <property type="entry name" value="FGGY_N"/>
    <property type="match status" value="1"/>
</dbReference>
<comment type="caution">
    <text evidence="7">The sequence shown here is derived from an EMBL/GenBank/DDBJ whole genome shotgun (WGS) entry which is preliminary data.</text>
</comment>
<evidence type="ECO:0000256" key="3">
    <source>
        <dbReference type="ARBA" id="ARBA00022679"/>
    </source>
</evidence>
<evidence type="ECO:0000259" key="6">
    <source>
        <dbReference type="Pfam" id="PF02782"/>
    </source>
</evidence>
<dbReference type="InterPro" id="IPR050406">
    <property type="entry name" value="FGGY_Carb_Kinase"/>
</dbReference>
<proteinExistence type="inferred from homology"/>
<comment type="similarity">
    <text evidence="1">Belongs to the FGGY kinase family.</text>
</comment>
<evidence type="ECO:0000313" key="8">
    <source>
        <dbReference type="Proteomes" id="UP000661894"/>
    </source>
</evidence>
<dbReference type="PANTHER" id="PTHR43095">
    <property type="entry name" value="SUGAR KINASE"/>
    <property type="match status" value="1"/>
</dbReference>
<dbReference type="Pfam" id="PF02782">
    <property type="entry name" value="FGGY_C"/>
    <property type="match status" value="1"/>
</dbReference>
<organism evidence="7 8">
    <name type="scientific">Oceanitalea stevensii</name>
    <dbReference type="NCBI Taxonomy" id="2763072"/>
    <lineage>
        <taxon>Bacteria</taxon>
        <taxon>Bacillati</taxon>
        <taxon>Actinomycetota</taxon>
        <taxon>Actinomycetes</taxon>
        <taxon>Micrococcales</taxon>
        <taxon>Bogoriellaceae</taxon>
        <taxon>Georgenia</taxon>
    </lineage>
</organism>
<evidence type="ECO:0000256" key="2">
    <source>
        <dbReference type="ARBA" id="ARBA00022629"/>
    </source>
</evidence>
<dbReference type="SUPFAM" id="SSF53067">
    <property type="entry name" value="Actin-like ATPase domain"/>
    <property type="match status" value="2"/>
</dbReference>
<name>A0ABR8Z3B0_9MICO</name>
<dbReference type="PIRSF" id="PIRSF000538">
    <property type="entry name" value="GlpK"/>
    <property type="match status" value="1"/>
</dbReference>
<dbReference type="InterPro" id="IPR000577">
    <property type="entry name" value="Carb_kinase_FGGY"/>
</dbReference>
<keyword evidence="4 7" id="KW-0418">Kinase</keyword>
<keyword evidence="8" id="KW-1185">Reference proteome</keyword>
<dbReference type="InterPro" id="IPR018484">
    <property type="entry name" value="FGGY_N"/>
</dbReference>
<protein>
    <submittedName>
        <fullName evidence="7">Carbohydrate kinase</fullName>
    </submittedName>
</protein>
<dbReference type="PANTHER" id="PTHR43095:SF5">
    <property type="entry name" value="XYLULOSE KINASE"/>
    <property type="match status" value="1"/>
</dbReference>
<evidence type="ECO:0000313" key="7">
    <source>
        <dbReference type="EMBL" id="MBD8062724.1"/>
    </source>
</evidence>
<keyword evidence="2" id="KW-0119">Carbohydrate metabolism</keyword>
<evidence type="ECO:0000259" key="5">
    <source>
        <dbReference type="Pfam" id="PF00370"/>
    </source>
</evidence>
<dbReference type="GO" id="GO:0016301">
    <property type="term" value="F:kinase activity"/>
    <property type="evidence" value="ECO:0007669"/>
    <property type="project" value="UniProtKB-KW"/>
</dbReference>
<evidence type="ECO:0000256" key="1">
    <source>
        <dbReference type="ARBA" id="ARBA00009156"/>
    </source>
</evidence>
<keyword evidence="3" id="KW-0808">Transferase</keyword>
<dbReference type="RefSeq" id="WP_251839831.1">
    <property type="nucleotide sequence ID" value="NZ_JACSPO010000005.1"/>
</dbReference>
<dbReference type="CDD" id="cd07773">
    <property type="entry name" value="ASKHA_NBD_FGGY_FK"/>
    <property type="match status" value="1"/>
</dbReference>
<keyword evidence="2" id="KW-0859">Xylose metabolism</keyword>
<accession>A0ABR8Z3B0</accession>
<sequence>MRSLGLDIGTTNIKAVVVDVGRATVVAHASAPTPAGGVALQRTVARLVGEVGTEVAAVGVASMAETGVPLDGDGVPLGDLVRWDPSRAQDHASALAATYGAAPLFAATGVRPSGKVPLATWAHLRAEEPDRWTAMARWAGAADLVVLALTGRLATDHTLAGRTMAYRLPAPGELVPGGFDAELLAAVGLRPEQLPDVVAPGDVAAHVTAGGVWGLRAGTPVIVAGHDHPVGAWAAGVREPGDVADSVGTAESVVRVLGARPVPAAVAAAGMSLVRTVEGGHEALVAGSATAGAVLAWWAEQVGGFPALAPLLDAAAARPRSAAVPLLLPYLRGRQAPRPDPRAHAVVVGQRPEHDDVDRTAAVLDGLALHARWMLTAQAELAGADPAGGEVRVLGSATAGGSAWLRAKAAAGPAPLRVVGEREAVAVGAAVLAAHRAGLAEPLVLGSQAAGSGPDPVYDALYARFVTAASGRPSNG</sequence>
<feature type="domain" description="Carbohydrate kinase FGGY N-terminal" evidence="5">
    <location>
        <begin position="52"/>
        <end position="231"/>
    </location>
</feature>
<dbReference type="Gene3D" id="3.30.420.40">
    <property type="match status" value="2"/>
</dbReference>
<dbReference type="InterPro" id="IPR018485">
    <property type="entry name" value="FGGY_C"/>
</dbReference>
<feature type="domain" description="Carbohydrate kinase FGGY C-terminal" evidence="6">
    <location>
        <begin position="246"/>
        <end position="435"/>
    </location>
</feature>
<evidence type="ECO:0000256" key="4">
    <source>
        <dbReference type="ARBA" id="ARBA00022777"/>
    </source>
</evidence>